<keyword evidence="3" id="KW-1185">Reference proteome</keyword>
<proteinExistence type="predicted"/>
<gene>
    <name evidence="2" type="ORF">GCM10009788_25710</name>
</gene>
<evidence type="ECO:0000256" key="1">
    <source>
        <dbReference type="SAM" id="SignalP"/>
    </source>
</evidence>
<feature type="signal peptide" evidence="1">
    <location>
        <begin position="1"/>
        <end position="26"/>
    </location>
</feature>
<evidence type="ECO:0000313" key="2">
    <source>
        <dbReference type="EMBL" id="GAA1520696.1"/>
    </source>
</evidence>
<dbReference type="EMBL" id="BAAAOR010000023">
    <property type="protein sequence ID" value="GAA1520696.1"/>
    <property type="molecule type" value="Genomic_DNA"/>
</dbReference>
<organism evidence="2 3">
    <name type="scientific">Nocardioides humi</name>
    <dbReference type="NCBI Taxonomy" id="449461"/>
    <lineage>
        <taxon>Bacteria</taxon>
        <taxon>Bacillati</taxon>
        <taxon>Actinomycetota</taxon>
        <taxon>Actinomycetes</taxon>
        <taxon>Propionibacteriales</taxon>
        <taxon>Nocardioidaceae</taxon>
        <taxon>Nocardioides</taxon>
    </lineage>
</organism>
<protein>
    <recommendedName>
        <fullName evidence="4">Secreted protein</fullName>
    </recommendedName>
</protein>
<comment type="caution">
    <text evidence="2">The sequence shown here is derived from an EMBL/GenBank/DDBJ whole genome shotgun (WGS) entry which is preliminary data.</text>
</comment>
<evidence type="ECO:0000313" key="3">
    <source>
        <dbReference type="Proteomes" id="UP001500842"/>
    </source>
</evidence>
<dbReference type="Proteomes" id="UP001500842">
    <property type="component" value="Unassembled WGS sequence"/>
</dbReference>
<reference evidence="2 3" key="1">
    <citation type="journal article" date="2019" name="Int. J. Syst. Evol. Microbiol.">
        <title>The Global Catalogue of Microorganisms (GCM) 10K type strain sequencing project: providing services to taxonomists for standard genome sequencing and annotation.</title>
        <authorList>
            <consortium name="The Broad Institute Genomics Platform"/>
            <consortium name="The Broad Institute Genome Sequencing Center for Infectious Disease"/>
            <person name="Wu L."/>
            <person name="Ma J."/>
        </authorList>
    </citation>
    <scope>NUCLEOTIDE SEQUENCE [LARGE SCALE GENOMIC DNA]</scope>
    <source>
        <strain evidence="2 3">JCM 14942</strain>
    </source>
</reference>
<sequence>MTTQRSPHRRLAVTGTVAALLVVVLAATPGSAKQTVHASDLAKGAVTSPKIAKKAVKSGKIAKGAVKPGKLSDGAVQTSKLAAGAVTPDKLASSARPLWAVVWSGPAITRGYGAVSVATEGVSWQFRLVFDRDVSACSTTASMTAANAGNPEQIGMVSVAPFSGDPNAVLVVTRDHDGVGAARGFTVQVMC</sequence>
<name>A0ABN2AMF3_9ACTN</name>
<feature type="chain" id="PRO_5046533837" description="Secreted protein" evidence="1">
    <location>
        <begin position="27"/>
        <end position="191"/>
    </location>
</feature>
<dbReference type="RefSeq" id="WP_141006878.1">
    <property type="nucleotide sequence ID" value="NZ_BAAAOR010000023.1"/>
</dbReference>
<accession>A0ABN2AMF3</accession>
<keyword evidence="1" id="KW-0732">Signal</keyword>
<evidence type="ECO:0008006" key="4">
    <source>
        <dbReference type="Google" id="ProtNLM"/>
    </source>
</evidence>